<gene>
    <name evidence="2" type="ORF">ABID24_000433</name>
</gene>
<name>A0ABV2LYC5_9FIRM</name>
<dbReference type="SUPFAM" id="SSF55729">
    <property type="entry name" value="Acyl-CoA N-acyltransferases (Nat)"/>
    <property type="match status" value="1"/>
</dbReference>
<reference evidence="2 3" key="1">
    <citation type="submission" date="2024-06" db="EMBL/GenBank/DDBJ databases">
        <title>Genomic Encyclopedia of Type Strains, Phase IV (KMG-IV): sequencing the most valuable type-strain genomes for metagenomic binning, comparative biology and taxonomic classification.</title>
        <authorList>
            <person name="Goeker M."/>
        </authorList>
    </citation>
    <scope>NUCLEOTIDE SEQUENCE [LARGE SCALE GENOMIC DNA]</scope>
    <source>
        <strain evidence="2 3">DSM 29492</strain>
    </source>
</reference>
<dbReference type="InterPro" id="IPR000182">
    <property type="entry name" value="GNAT_dom"/>
</dbReference>
<dbReference type="RefSeq" id="WP_243873658.1">
    <property type="nucleotide sequence ID" value="NZ_BAABXP010000003.1"/>
</dbReference>
<proteinExistence type="predicted"/>
<organism evidence="2 3">
    <name type="scientific">Blautia caecimuris</name>
    <dbReference type="NCBI Taxonomy" id="1796615"/>
    <lineage>
        <taxon>Bacteria</taxon>
        <taxon>Bacillati</taxon>
        <taxon>Bacillota</taxon>
        <taxon>Clostridia</taxon>
        <taxon>Lachnospirales</taxon>
        <taxon>Lachnospiraceae</taxon>
        <taxon>Blautia</taxon>
    </lineage>
</organism>
<dbReference type="CDD" id="cd04301">
    <property type="entry name" value="NAT_SF"/>
    <property type="match status" value="1"/>
</dbReference>
<evidence type="ECO:0000313" key="2">
    <source>
        <dbReference type="EMBL" id="MET3749210.1"/>
    </source>
</evidence>
<dbReference type="EMBL" id="JBEPMJ010000002">
    <property type="protein sequence ID" value="MET3749210.1"/>
    <property type="molecule type" value="Genomic_DNA"/>
</dbReference>
<dbReference type="Pfam" id="PF13302">
    <property type="entry name" value="Acetyltransf_3"/>
    <property type="match status" value="1"/>
</dbReference>
<evidence type="ECO:0000313" key="3">
    <source>
        <dbReference type="Proteomes" id="UP001549106"/>
    </source>
</evidence>
<dbReference type="Proteomes" id="UP001549106">
    <property type="component" value="Unassembled WGS sequence"/>
</dbReference>
<protein>
    <submittedName>
        <fullName evidence="2">Acetyltransferase</fullName>
    </submittedName>
</protein>
<sequence>MISIKLIKGSYEYKGQIIDMLKEWKKYNDTYDVNRSPEVIFKNDYDDFDYYLDNLEAKEPKDGLVPHSTFFCLDERRNIIVGAVNIRHYLNEHLLLHGGHIGDGIRPSERRKGYAVQMIGLALEECKKMGIKKVLMVCDKDNIGSAKSIIKNGGILENEQIENGKTEQRYWIDLE</sequence>
<dbReference type="PANTHER" id="PTHR39173:SF1">
    <property type="entry name" value="ACETYLTRANSFERASE"/>
    <property type="match status" value="1"/>
</dbReference>
<accession>A0ABV2LYC5</accession>
<dbReference type="PANTHER" id="PTHR39173">
    <property type="entry name" value="ACETYLTRANSFERASE"/>
    <property type="match status" value="1"/>
</dbReference>
<evidence type="ECO:0000259" key="1">
    <source>
        <dbReference type="PROSITE" id="PS51186"/>
    </source>
</evidence>
<dbReference type="Gene3D" id="3.40.630.30">
    <property type="match status" value="1"/>
</dbReference>
<keyword evidence="3" id="KW-1185">Reference proteome</keyword>
<dbReference type="PROSITE" id="PS51186">
    <property type="entry name" value="GNAT"/>
    <property type="match status" value="1"/>
</dbReference>
<comment type="caution">
    <text evidence="2">The sequence shown here is derived from an EMBL/GenBank/DDBJ whole genome shotgun (WGS) entry which is preliminary data.</text>
</comment>
<feature type="domain" description="N-acetyltransferase" evidence="1">
    <location>
        <begin position="28"/>
        <end position="175"/>
    </location>
</feature>
<dbReference type="InterPro" id="IPR016181">
    <property type="entry name" value="Acyl_CoA_acyltransferase"/>
</dbReference>